<feature type="compositionally biased region" description="Low complexity" evidence="1">
    <location>
        <begin position="39"/>
        <end position="65"/>
    </location>
</feature>
<dbReference type="AlphaFoldDB" id="A0A836BQJ3"/>
<evidence type="ECO:0000256" key="1">
    <source>
        <dbReference type="SAM" id="MobiDB-lite"/>
    </source>
</evidence>
<dbReference type="PANTHER" id="PTHR33096:SF1">
    <property type="entry name" value="CXC1-LIKE CYSTEINE CLUSTER ASSOCIATED WITH KDZ TRANSPOSASES DOMAIN-CONTAINING PROTEIN"/>
    <property type="match status" value="1"/>
</dbReference>
<dbReference type="Proteomes" id="UP000612055">
    <property type="component" value="Unassembled WGS sequence"/>
</dbReference>
<protein>
    <submittedName>
        <fullName evidence="2">Uncharacterized protein</fullName>
    </submittedName>
</protein>
<keyword evidence="3" id="KW-1185">Reference proteome</keyword>
<sequence length="659" mass="73020">MRRVKDYVYVASQKASNCQPVDPVVVPVVRHVARRVAGATPAAKRPRAGARGTWEAADPPGTAAGPAPPRTWGADMRTWAERQQRTEAAWAQQLPAMRQELLKLAKQHDTQQGQRAGDLLAQAGLSAANYVEYLGKLSGTKLDDWQFVGSFFGYLRASHGLTCLSNLLEAVDFTDPFVHCPICAKTADMRTPEQFAYYLLMLQELIQLRPDLSDVYIDFGCRLMSTWERFVNNHPDLPPEAKQLRIMVKWMHASGQDSACQLQNSGRYKLGAGAHVGEQTEQLWSQAAKPIGGLVRYMTHHHRRDVLEAQLDAVSKDKLDGIVSRLSSRFKDTTRQLRELRAAEEAAIAAAREAAVDDVDVAGAEYIMSVVAPTSSVEAAQDWEAEYVQLLLRKSWLGQLQSGAALLAVVSSSAAVDLAAASTADRLEKLEKAVRALEAKHGVQASVWSRGHPPYDTAICRLRDREVQQCRDRVEALVLEMQQLTTEREEAGCMDKEAKRIAARARRKRKVVRRLLEEMYVWQGVDGGIVERLTEEQVKGLYREGAEQPWGAGLSGGGALRLHHGRRYVETASTRARYEEEEEILCVEKQRLAAWLGDIEPRIQLAPKGPAAHCEGTSFILGKRLQQVQRLKAKLACSGIPDIGARREDAAARATVATD</sequence>
<evidence type="ECO:0000313" key="3">
    <source>
        <dbReference type="Proteomes" id="UP000612055"/>
    </source>
</evidence>
<accession>A0A836BQJ3</accession>
<proteinExistence type="predicted"/>
<reference evidence="2" key="1">
    <citation type="journal article" date="2020" name="bioRxiv">
        <title>Comparative genomics of Chlamydomonas.</title>
        <authorList>
            <person name="Craig R.J."/>
            <person name="Hasan A.R."/>
            <person name="Ness R.W."/>
            <person name="Keightley P.D."/>
        </authorList>
    </citation>
    <scope>NUCLEOTIDE SEQUENCE</scope>
    <source>
        <strain evidence="2">CCAP 11/70</strain>
    </source>
</reference>
<feature type="region of interest" description="Disordered" evidence="1">
    <location>
        <begin position="39"/>
        <end position="70"/>
    </location>
</feature>
<dbReference type="OrthoDB" id="544270at2759"/>
<evidence type="ECO:0000313" key="2">
    <source>
        <dbReference type="EMBL" id="KAG2485200.1"/>
    </source>
</evidence>
<dbReference type="InterPro" id="IPR040521">
    <property type="entry name" value="KDZ"/>
</dbReference>
<dbReference type="EMBL" id="JAEHOE010000134">
    <property type="protein sequence ID" value="KAG2485200.1"/>
    <property type="molecule type" value="Genomic_DNA"/>
</dbReference>
<dbReference type="PANTHER" id="PTHR33096">
    <property type="entry name" value="CXC2 DOMAIN-CONTAINING PROTEIN"/>
    <property type="match status" value="1"/>
</dbReference>
<organism evidence="2 3">
    <name type="scientific">Edaphochlamys debaryana</name>
    <dbReference type="NCBI Taxonomy" id="47281"/>
    <lineage>
        <taxon>Eukaryota</taxon>
        <taxon>Viridiplantae</taxon>
        <taxon>Chlorophyta</taxon>
        <taxon>core chlorophytes</taxon>
        <taxon>Chlorophyceae</taxon>
        <taxon>CS clade</taxon>
        <taxon>Chlamydomonadales</taxon>
        <taxon>Chlamydomonadales incertae sedis</taxon>
        <taxon>Edaphochlamys</taxon>
    </lineage>
</organism>
<dbReference type="Pfam" id="PF18758">
    <property type="entry name" value="KDZ"/>
    <property type="match status" value="1"/>
</dbReference>
<comment type="caution">
    <text evidence="2">The sequence shown here is derived from an EMBL/GenBank/DDBJ whole genome shotgun (WGS) entry which is preliminary data.</text>
</comment>
<name>A0A836BQJ3_9CHLO</name>
<gene>
    <name evidence="2" type="ORF">HYH03_016089</name>
</gene>